<dbReference type="Proteomes" id="UP000006049">
    <property type="component" value="Chromosome"/>
</dbReference>
<dbReference type="AlphaFoldDB" id="I3YXA9"/>
<dbReference type="KEGG" id="asl:Aeqsu_2167"/>
<sequence length="405" mass="47027">MTKLQKIFIFSFLLVLAGLVYMEANKPQPINWFPSYSKLDKIPLGTYILHDLMKESFNENFEEKDEPPFEALQNSAFNGTYFFVNDEINFDKTELDSLLNWVEKGNTLFVSANYVGKKLLDTLKLEMSTEVNVETIGTEPLLKLVNGKYATQPPFHIKKDLPVRYFSKINTTSQTVLGVSGGFIDSLKIKEPRINFIKAPIGKGQILLHLQPEVFSNFSLLSENNATHTAQVLSYINNDETVYWDNYYKSGKHIDISPLRVLLNNKYFKWAYYFVLIGALLFIIFEGRRKQRSIPIVKPLTNKTYEYTRTIAGMYLDKKENHLIAKKQIALFLEFIRTRLRVPTENMNERFYKTVAERSGNTQEDTLNLFTFIEKINNQNNTSEEELLKLYQEIKEFKKNTDGNA</sequence>
<keyword evidence="1" id="KW-0175">Coiled coil</keyword>
<evidence type="ECO:0000313" key="5">
    <source>
        <dbReference type="Proteomes" id="UP000006049"/>
    </source>
</evidence>
<dbReference type="STRING" id="746697.Aeqsu_2167"/>
<reference evidence="4 5" key="1">
    <citation type="submission" date="2012-06" db="EMBL/GenBank/DDBJ databases">
        <title>The complete genome of Aequorivita sublithincola DSM 14238.</title>
        <authorList>
            <consortium name="US DOE Joint Genome Institute (JGI-PGF)"/>
            <person name="Lucas S."/>
            <person name="Copeland A."/>
            <person name="Lapidus A."/>
            <person name="Goodwin L."/>
            <person name="Pitluck S."/>
            <person name="Peters L."/>
            <person name="Munk A.C.C."/>
            <person name="Kyrpides N."/>
            <person name="Mavromatis K."/>
            <person name="Pagani I."/>
            <person name="Ivanova N."/>
            <person name="Ovchinnikova G."/>
            <person name="Zeytun A."/>
            <person name="Detter J.C."/>
            <person name="Han C."/>
            <person name="Land M."/>
            <person name="Hauser L."/>
            <person name="Markowitz V."/>
            <person name="Cheng J.-F."/>
            <person name="Hugenholtz P."/>
            <person name="Woyke T."/>
            <person name="Wu D."/>
            <person name="Tindall B."/>
            <person name="Faehnrich R."/>
            <person name="Brambilla E."/>
            <person name="Klenk H.-P."/>
            <person name="Eisen J.A."/>
        </authorList>
    </citation>
    <scope>NUCLEOTIDE SEQUENCE [LARGE SCALE GENOMIC DNA]</scope>
    <source>
        <strain evidence="5">DSM 14238 / LMG 21431 / ACAM 643 / 9-3</strain>
    </source>
</reference>
<protein>
    <recommendedName>
        <fullName evidence="3">DUF4350 domain-containing protein</fullName>
    </recommendedName>
</protein>
<feature type="coiled-coil region" evidence="1">
    <location>
        <begin position="373"/>
        <end position="400"/>
    </location>
</feature>
<keyword evidence="5" id="KW-1185">Reference proteome</keyword>
<evidence type="ECO:0000313" key="4">
    <source>
        <dbReference type="EMBL" id="AFL81627.1"/>
    </source>
</evidence>
<evidence type="ECO:0000259" key="3">
    <source>
        <dbReference type="Pfam" id="PF14258"/>
    </source>
</evidence>
<name>I3YXA9_AEQSU</name>
<dbReference type="HOGENOM" id="CLU_036786_1_0_10"/>
<organism evidence="4 5">
    <name type="scientific">Aequorivita sublithincola (strain DSM 14238 / LMG 21431 / ACAM 643 / 9-3)</name>
    <dbReference type="NCBI Taxonomy" id="746697"/>
    <lineage>
        <taxon>Bacteria</taxon>
        <taxon>Pseudomonadati</taxon>
        <taxon>Bacteroidota</taxon>
        <taxon>Flavobacteriia</taxon>
        <taxon>Flavobacteriales</taxon>
        <taxon>Flavobacteriaceae</taxon>
        <taxon>Aequorivita</taxon>
    </lineage>
</organism>
<dbReference type="Pfam" id="PF14258">
    <property type="entry name" value="DUF4350"/>
    <property type="match status" value="1"/>
</dbReference>
<dbReference type="EMBL" id="CP003280">
    <property type="protein sequence ID" value="AFL81627.1"/>
    <property type="molecule type" value="Genomic_DNA"/>
</dbReference>
<evidence type="ECO:0000256" key="1">
    <source>
        <dbReference type="SAM" id="Coils"/>
    </source>
</evidence>
<dbReference type="InterPro" id="IPR025646">
    <property type="entry name" value="DUF4350"/>
</dbReference>
<dbReference type="OrthoDB" id="1111222at2"/>
<feature type="transmembrane region" description="Helical" evidence="2">
    <location>
        <begin position="267"/>
        <end position="285"/>
    </location>
</feature>
<gene>
    <name evidence="4" type="ordered locus">Aeqsu_2167</name>
</gene>
<keyword evidence="2" id="KW-1133">Transmembrane helix</keyword>
<dbReference type="RefSeq" id="WP_014782880.1">
    <property type="nucleotide sequence ID" value="NC_018013.1"/>
</dbReference>
<accession>I3YXA9</accession>
<evidence type="ECO:0000256" key="2">
    <source>
        <dbReference type="SAM" id="Phobius"/>
    </source>
</evidence>
<dbReference type="PATRIC" id="fig|746697.3.peg.2201"/>
<keyword evidence="2" id="KW-0812">Transmembrane</keyword>
<proteinExistence type="predicted"/>
<keyword evidence="2" id="KW-0472">Membrane</keyword>
<feature type="domain" description="DUF4350" evidence="3">
    <location>
        <begin position="40"/>
        <end position="233"/>
    </location>
</feature>
<dbReference type="eggNOG" id="ENOG502Z8TX">
    <property type="taxonomic scope" value="Bacteria"/>
</dbReference>